<feature type="compositionally biased region" description="Polar residues" evidence="3">
    <location>
        <begin position="10"/>
        <end position="26"/>
    </location>
</feature>
<dbReference type="PROSITE" id="PS50296">
    <property type="entry name" value="SUI1"/>
    <property type="match status" value="1"/>
</dbReference>
<dbReference type="RefSeq" id="WP_377153370.1">
    <property type="nucleotide sequence ID" value="NZ_JBHSAF010000014.1"/>
</dbReference>
<feature type="region of interest" description="Disordered" evidence="3">
    <location>
        <begin position="1"/>
        <end position="29"/>
    </location>
</feature>
<name>A0ABV8CR40_9GAMM</name>
<evidence type="ECO:0000256" key="3">
    <source>
        <dbReference type="SAM" id="MobiDB-lite"/>
    </source>
</evidence>
<dbReference type="Gene3D" id="3.30.780.10">
    <property type="entry name" value="SUI1-like domain"/>
    <property type="match status" value="1"/>
</dbReference>
<dbReference type="SUPFAM" id="SSF55159">
    <property type="entry name" value="eIF1-like"/>
    <property type="match status" value="1"/>
</dbReference>
<evidence type="ECO:0000256" key="2">
    <source>
        <dbReference type="ARBA" id="ARBA00022917"/>
    </source>
</evidence>
<dbReference type="GO" id="GO:0003743">
    <property type="term" value="F:translation initiation factor activity"/>
    <property type="evidence" value="ECO:0007669"/>
    <property type="project" value="UniProtKB-KW"/>
</dbReference>
<dbReference type="CDD" id="cd11567">
    <property type="entry name" value="YciH_like"/>
    <property type="match status" value="1"/>
</dbReference>
<feature type="domain" description="SUI1" evidence="4">
    <location>
        <begin position="36"/>
        <end position="97"/>
    </location>
</feature>
<sequence>MSDSKLVYSTEWTNGKPPTTQPSNAGSADGILRVRRETQGRKGAAVITIQGVAETEQKALASQLKKKCGSGGAIKQGIIEIQGEKLEQVMALLQASGYQVKKIGG</sequence>
<reference evidence="6" key="1">
    <citation type="journal article" date="2019" name="Int. J. Syst. Evol. Microbiol.">
        <title>The Global Catalogue of Microorganisms (GCM) 10K type strain sequencing project: providing services to taxonomists for standard genome sequencing and annotation.</title>
        <authorList>
            <consortium name="The Broad Institute Genomics Platform"/>
            <consortium name="The Broad Institute Genome Sequencing Center for Infectious Disease"/>
            <person name="Wu L."/>
            <person name="Ma J."/>
        </authorList>
    </citation>
    <scope>NUCLEOTIDE SEQUENCE [LARGE SCALE GENOMIC DNA]</scope>
    <source>
        <strain evidence="6">CCUG 54939</strain>
    </source>
</reference>
<evidence type="ECO:0000313" key="6">
    <source>
        <dbReference type="Proteomes" id="UP001595692"/>
    </source>
</evidence>
<evidence type="ECO:0000259" key="4">
    <source>
        <dbReference type="PROSITE" id="PS50296"/>
    </source>
</evidence>
<dbReference type="PIRSF" id="PIRSF037511">
    <property type="entry name" value="Transl_init_SUI1_pro"/>
    <property type="match status" value="1"/>
</dbReference>
<keyword evidence="2" id="KW-0648">Protein biosynthesis</keyword>
<dbReference type="InterPro" id="IPR001950">
    <property type="entry name" value="SUI1"/>
</dbReference>
<gene>
    <name evidence="5" type="ORF">ACFOSS_13465</name>
</gene>
<keyword evidence="1" id="KW-0810">Translation regulation</keyword>
<comment type="caution">
    <text evidence="5">The sequence shown here is derived from an EMBL/GenBank/DDBJ whole genome shotgun (WGS) entry which is preliminary data.</text>
</comment>
<dbReference type="EMBL" id="JBHSAF010000014">
    <property type="protein sequence ID" value="MFC3914469.1"/>
    <property type="molecule type" value="Genomic_DNA"/>
</dbReference>
<proteinExistence type="predicted"/>
<dbReference type="InterPro" id="IPR005872">
    <property type="entry name" value="SUI1_arc_bac"/>
</dbReference>
<evidence type="ECO:0000256" key="1">
    <source>
        <dbReference type="ARBA" id="ARBA00022845"/>
    </source>
</evidence>
<accession>A0ABV8CR40</accession>
<keyword evidence="5" id="KW-0396">Initiation factor</keyword>
<keyword evidence="6" id="KW-1185">Reference proteome</keyword>
<dbReference type="Proteomes" id="UP001595692">
    <property type="component" value="Unassembled WGS sequence"/>
</dbReference>
<dbReference type="Pfam" id="PF01253">
    <property type="entry name" value="SUI1"/>
    <property type="match status" value="1"/>
</dbReference>
<protein>
    <submittedName>
        <fullName evidence="5">Translation initiation factor</fullName>
    </submittedName>
</protein>
<organism evidence="5 6">
    <name type="scientific">Pseudaeromonas sharmana</name>
    <dbReference type="NCBI Taxonomy" id="328412"/>
    <lineage>
        <taxon>Bacteria</taxon>
        <taxon>Pseudomonadati</taxon>
        <taxon>Pseudomonadota</taxon>
        <taxon>Gammaproteobacteria</taxon>
        <taxon>Aeromonadales</taxon>
        <taxon>Aeromonadaceae</taxon>
        <taxon>Pseudaeromonas</taxon>
    </lineage>
</organism>
<evidence type="ECO:0000313" key="5">
    <source>
        <dbReference type="EMBL" id="MFC3914469.1"/>
    </source>
</evidence>
<dbReference type="InterPro" id="IPR036877">
    <property type="entry name" value="SUI1_dom_sf"/>
</dbReference>